<feature type="domain" description="FLYWCH-type" evidence="4">
    <location>
        <begin position="2"/>
        <end position="59"/>
    </location>
</feature>
<dbReference type="AlphaFoldDB" id="A0AA39IC04"/>
<name>A0AA39IC04_9BILA</name>
<gene>
    <name evidence="6" type="ORF">QR680_014587</name>
</gene>
<dbReference type="PANTHER" id="PTHR31669">
    <property type="entry name" value="PROTEIN FAR1-RELATED SEQUENCE 10-RELATED"/>
    <property type="match status" value="1"/>
</dbReference>
<accession>A0AA39IC04</accession>
<dbReference type="Proteomes" id="UP001175271">
    <property type="component" value="Unassembled WGS sequence"/>
</dbReference>
<evidence type="ECO:0000259" key="4">
    <source>
        <dbReference type="Pfam" id="PF04500"/>
    </source>
</evidence>
<evidence type="ECO:0000313" key="7">
    <source>
        <dbReference type="Proteomes" id="UP001175271"/>
    </source>
</evidence>
<protein>
    <recommendedName>
        <fullName evidence="8">MULE transposase domain-containing protein</fullName>
    </recommendedName>
</protein>
<dbReference type="InterPro" id="IPR018289">
    <property type="entry name" value="MULE_transposase_dom"/>
</dbReference>
<evidence type="ECO:0000256" key="2">
    <source>
        <dbReference type="ARBA" id="ARBA00022771"/>
    </source>
</evidence>
<dbReference type="InterPro" id="IPR031052">
    <property type="entry name" value="FHY3/FAR1"/>
</dbReference>
<dbReference type="GO" id="GO:0006355">
    <property type="term" value="P:regulation of DNA-templated transcription"/>
    <property type="evidence" value="ECO:0007669"/>
    <property type="project" value="InterPro"/>
</dbReference>
<keyword evidence="1" id="KW-0479">Metal-binding</keyword>
<dbReference type="Pfam" id="PF04500">
    <property type="entry name" value="FLYWCH"/>
    <property type="match status" value="1"/>
</dbReference>
<evidence type="ECO:0008006" key="8">
    <source>
        <dbReference type="Google" id="ProtNLM"/>
    </source>
</evidence>
<comment type="caution">
    <text evidence="6">The sequence shown here is derived from an EMBL/GenBank/DDBJ whole genome shotgun (WGS) entry which is preliminary data.</text>
</comment>
<organism evidence="6 7">
    <name type="scientific">Steinernema hermaphroditum</name>
    <dbReference type="NCBI Taxonomy" id="289476"/>
    <lineage>
        <taxon>Eukaryota</taxon>
        <taxon>Metazoa</taxon>
        <taxon>Ecdysozoa</taxon>
        <taxon>Nematoda</taxon>
        <taxon>Chromadorea</taxon>
        <taxon>Rhabditida</taxon>
        <taxon>Tylenchina</taxon>
        <taxon>Panagrolaimomorpha</taxon>
        <taxon>Strongyloidoidea</taxon>
        <taxon>Steinernematidae</taxon>
        <taxon>Steinernema</taxon>
    </lineage>
</organism>
<dbReference type="Pfam" id="PF10551">
    <property type="entry name" value="MULE"/>
    <property type="match status" value="1"/>
</dbReference>
<dbReference type="GO" id="GO:0008270">
    <property type="term" value="F:zinc ion binding"/>
    <property type="evidence" value="ECO:0007669"/>
    <property type="project" value="UniProtKB-KW"/>
</dbReference>
<evidence type="ECO:0000256" key="1">
    <source>
        <dbReference type="ARBA" id="ARBA00022723"/>
    </source>
</evidence>
<reference evidence="6" key="1">
    <citation type="submission" date="2023-06" db="EMBL/GenBank/DDBJ databases">
        <title>Genomic analysis of the entomopathogenic nematode Steinernema hermaphroditum.</title>
        <authorList>
            <person name="Schwarz E.M."/>
            <person name="Heppert J.K."/>
            <person name="Baniya A."/>
            <person name="Schwartz H.T."/>
            <person name="Tan C.-H."/>
            <person name="Antoshechkin I."/>
            <person name="Sternberg P.W."/>
            <person name="Goodrich-Blair H."/>
            <person name="Dillman A.R."/>
        </authorList>
    </citation>
    <scope>NUCLEOTIDE SEQUENCE</scope>
    <source>
        <strain evidence="6">PS9179</strain>
        <tissue evidence="6">Whole animal</tissue>
    </source>
</reference>
<dbReference type="PANTHER" id="PTHR31669:SF251">
    <property type="entry name" value="PROTEIN FAR1-RELATED SEQUENCE"/>
    <property type="match status" value="1"/>
</dbReference>
<proteinExistence type="predicted"/>
<dbReference type="InterPro" id="IPR007588">
    <property type="entry name" value="Znf_FLYWCH"/>
</dbReference>
<feature type="domain" description="MULE transposase" evidence="5">
    <location>
        <begin position="202"/>
        <end position="281"/>
    </location>
</feature>
<keyword evidence="2" id="KW-0863">Zinc-finger</keyword>
<sequence>MNTNRGKSLVVVEGKEMITHMKSKNGQKQYWRCSKYADGCKARGTSEIGSEQISMTLEHSCTVGTADIEKRTVKKEMKIKARTNAREPTRNLVHEACGSLPNEVSVQTTSKDLSNLARMVQRQREIPGRAGVDTNALYQIEFNDFFSSLGNHSEERFLLWDSREEDSEDVVIFIFATDAGLDRLRQFPHWSGDGQFDCVPSKMLQIYTIGVVINTHVIPSVFALMANKTEDSYAKVFEKIADRMNGRQPRSFMSDYELAARNAVQARFPNVHLKGCLFHLGQSVYRYVSKKGYVSFYKQVDSEFRKLIRSLIALSLLPLDTVEEGFQKLTSWISDLPPAERDAAFAVFAYFETTYVSRFNRQGPMPPRFPTDTWNSHEAVSYKKRKSAPKLAFALIFWTPLKKSWPFGERRLTPITIATLKHLWTCLTFLQPHERDFIHHLFALQYRLGSVM</sequence>
<evidence type="ECO:0000313" key="6">
    <source>
        <dbReference type="EMBL" id="KAK0420252.1"/>
    </source>
</evidence>
<evidence type="ECO:0000256" key="3">
    <source>
        <dbReference type="ARBA" id="ARBA00022833"/>
    </source>
</evidence>
<keyword evidence="7" id="KW-1185">Reference proteome</keyword>
<dbReference type="EMBL" id="JAUCMV010000002">
    <property type="protein sequence ID" value="KAK0420252.1"/>
    <property type="molecule type" value="Genomic_DNA"/>
</dbReference>
<keyword evidence="3" id="KW-0862">Zinc</keyword>
<evidence type="ECO:0000259" key="5">
    <source>
        <dbReference type="Pfam" id="PF10551"/>
    </source>
</evidence>
<dbReference type="Gene3D" id="2.20.25.240">
    <property type="match status" value="1"/>
</dbReference>